<organism evidence="2 3">
    <name type="scientific">Dethiosulfatarculus sandiegensis</name>
    <dbReference type="NCBI Taxonomy" id="1429043"/>
    <lineage>
        <taxon>Bacteria</taxon>
        <taxon>Pseudomonadati</taxon>
        <taxon>Thermodesulfobacteriota</taxon>
        <taxon>Desulfarculia</taxon>
        <taxon>Desulfarculales</taxon>
        <taxon>Desulfarculaceae</taxon>
        <taxon>Dethiosulfatarculus</taxon>
    </lineage>
</organism>
<evidence type="ECO:0000313" key="2">
    <source>
        <dbReference type="EMBL" id="KIX14245.1"/>
    </source>
</evidence>
<dbReference type="EMBL" id="AZAC01000011">
    <property type="protein sequence ID" value="KIX14245.1"/>
    <property type="molecule type" value="Genomic_DNA"/>
</dbReference>
<dbReference type="AlphaFoldDB" id="A0A0D2JXC4"/>
<dbReference type="PATRIC" id="fig|1429043.3.peg.2065"/>
<proteinExistence type="predicted"/>
<dbReference type="Proteomes" id="UP000032233">
    <property type="component" value="Unassembled WGS sequence"/>
</dbReference>
<keyword evidence="3" id="KW-1185">Reference proteome</keyword>
<dbReference type="FunCoup" id="A0A0D2JXC4">
    <property type="interactions" value="23"/>
</dbReference>
<feature type="region of interest" description="Disordered" evidence="1">
    <location>
        <begin position="1"/>
        <end position="22"/>
    </location>
</feature>
<comment type="caution">
    <text evidence="2">The sequence shown here is derived from an EMBL/GenBank/DDBJ whole genome shotgun (WGS) entry which is preliminary data.</text>
</comment>
<accession>A0A0D2JXC4</accession>
<dbReference type="InParanoid" id="A0A0D2JXC4"/>
<name>A0A0D2JXC4_9BACT</name>
<dbReference type="STRING" id="1429043.X474_09745"/>
<reference evidence="2 3" key="1">
    <citation type="submission" date="2013-11" db="EMBL/GenBank/DDBJ databases">
        <title>Metagenomic analysis of a methanogenic consortium involved in long chain n-alkane degradation.</title>
        <authorList>
            <person name="Davidova I.A."/>
            <person name="Callaghan A.V."/>
            <person name="Wawrik B."/>
            <person name="Pruitt S."/>
            <person name="Marks C."/>
            <person name="Duncan K.E."/>
            <person name="Suflita J.M."/>
        </authorList>
    </citation>
    <scope>NUCLEOTIDE SEQUENCE [LARGE SCALE GENOMIC DNA]</scope>
    <source>
        <strain evidence="2 3">SPR</strain>
    </source>
</reference>
<keyword evidence="2" id="KW-0808">Transferase</keyword>
<evidence type="ECO:0000256" key="1">
    <source>
        <dbReference type="SAM" id="MobiDB-lite"/>
    </source>
</evidence>
<dbReference type="GO" id="GO:0016301">
    <property type="term" value="F:kinase activity"/>
    <property type="evidence" value="ECO:0007669"/>
    <property type="project" value="UniProtKB-KW"/>
</dbReference>
<dbReference type="OrthoDB" id="5455928at2"/>
<gene>
    <name evidence="2" type="ORF">X474_09745</name>
</gene>
<keyword evidence="2" id="KW-0418">Kinase</keyword>
<protein>
    <submittedName>
        <fullName evidence="2">Carbohydrate kinase</fullName>
    </submittedName>
</protein>
<feature type="compositionally biased region" description="Basic and acidic residues" evidence="1">
    <location>
        <begin position="1"/>
        <end position="14"/>
    </location>
</feature>
<sequence length="218" mass="23509">MHRIDGSGHQDNRFTEGNPQTGTEATVVTADWLNAVQEEVAHVIEGQNLALDKDDNEQLKTAVNTAIGQAVANCKTEVALDRASEIDAAKNEISGLIDQKVDAGIGAVKQRHVIRFFVKGLVQTGDNIVNIQSGINGRIVEAGAMVRGGGTSLNIEIRSSGTTLFQSEIGTNTTGGYIQRDTDLNVICAWNTYFMVDVHSVNSGNPYNFMGYLIVEEN</sequence>
<dbReference type="RefSeq" id="WP_052515029.1">
    <property type="nucleotide sequence ID" value="NZ_AZAC01000011.1"/>
</dbReference>
<evidence type="ECO:0000313" key="3">
    <source>
        <dbReference type="Proteomes" id="UP000032233"/>
    </source>
</evidence>